<dbReference type="GO" id="GO:0006412">
    <property type="term" value="P:translation"/>
    <property type="evidence" value="ECO:0007669"/>
    <property type="project" value="UniProtKB-UniRule"/>
</dbReference>
<organism evidence="7 8">
    <name type="scientific">Candidatus Azambacteria bacterium RIFCSPLOWO2_01_FULL_37_9</name>
    <dbReference type="NCBI Taxonomy" id="1797297"/>
    <lineage>
        <taxon>Bacteria</taxon>
        <taxon>Candidatus Azamiibacteriota</taxon>
    </lineage>
</organism>
<dbReference type="SMART" id="SM01387">
    <property type="entry name" value="Ribosomal_S15"/>
    <property type="match status" value="1"/>
</dbReference>
<dbReference type="SUPFAM" id="SSF47060">
    <property type="entry name" value="S15/NS1 RNA-binding domain"/>
    <property type="match status" value="1"/>
</dbReference>
<dbReference type="CDD" id="cd00677">
    <property type="entry name" value="S15_NS1_EPRS_RNA-bind"/>
    <property type="match status" value="1"/>
</dbReference>
<dbReference type="GO" id="GO:0022627">
    <property type="term" value="C:cytosolic small ribosomal subunit"/>
    <property type="evidence" value="ECO:0007669"/>
    <property type="project" value="TreeGrafter"/>
</dbReference>
<dbReference type="AlphaFoldDB" id="A0A1F5C802"/>
<evidence type="ECO:0000256" key="5">
    <source>
        <dbReference type="RuleBase" id="RU003919"/>
    </source>
</evidence>
<dbReference type="PANTHER" id="PTHR23321">
    <property type="entry name" value="RIBOSOMAL PROTEIN S15, BACTERIAL AND ORGANELLAR"/>
    <property type="match status" value="1"/>
</dbReference>
<protein>
    <recommendedName>
        <fullName evidence="4">Small ribosomal subunit protein uS15</fullName>
    </recommendedName>
</protein>
<keyword evidence="2 4" id="KW-0687">Ribonucleoprotein</keyword>
<dbReference type="Proteomes" id="UP000177947">
    <property type="component" value="Unassembled WGS sequence"/>
</dbReference>
<evidence type="ECO:0000313" key="8">
    <source>
        <dbReference type="Proteomes" id="UP000177947"/>
    </source>
</evidence>
<evidence type="ECO:0000256" key="3">
    <source>
        <dbReference type="ARBA" id="ARBA00064542"/>
    </source>
</evidence>
<dbReference type="GO" id="GO:0019843">
    <property type="term" value="F:rRNA binding"/>
    <property type="evidence" value="ECO:0007669"/>
    <property type="project" value="UniProtKB-UniRule"/>
</dbReference>
<dbReference type="InterPro" id="IPR005290">
    <property type="entry name" value="Ribosomal_uS15_bac-type"/>
</dbReference>
<reference evidence="7 8" key="1">
    <citation type="journal article" date="2016" name="Nat. Commun.">
        <title>Thousands of microbial genomes shed light on interconnected biogeochemical processes in an aquifer system.</title>
        <authorList>
            <person name="Anantharaman K."/>
            <person name="Brown C.T."/>
            <person name="Hug L.A."/>
            <person name="Sharon I."/>
            <person name="Castelle C.J."/>
            <person name="Probst A.J."/>
            <person name="Thomas B.C."/>
            <person name="Singh A."/>
            <person name="Wilkins M.J."/>
            <person name="Karaoz U."/>
            <person name="Brodie E.L."/>
            <person name="Williams K.H."/>
            <person name="Hubbard S.S."/>
            <person name="Banfield J.F."/>
        </authorList>
    </citation>
    <scope>NUCLEOTIDE SEQUENCE [LARGE SCALE GENOMIC DNA]</scope>
</reference>
<dbReference type="InterPro" id="IPR000589">
    <property type="entry name" value="Ribosomal_uS15"/>
</dbReference>
<dbReference type="Gene3D" id="1.10.287.10">
    <property type="entry name" value="S15/NS1, RNA-binding"/>
    <property type="match status" value="1"/>
</dbReference>
<evidence type="ECO:0000256" key="2">
    <source>
        <dbReference type="ARBA" id="ARBA00023274"/>
    </source>
</evidence>
<dbReference type="HAMAP" id="MF_01343_B">
    <property type="entry name" value="Ribosomal_uS15_B"/>
    <property type="match status" value="1"/>
</dbReference>
<sequence length="88" mass="10104">MLKIAEKEKVVKKFRVHEADSGSAEVQIALLTEKIASLTDHLRAHTKDNHSRRGLLMMVSQRKTLLSYLSRKSEKRYSSLIKKLGLKK</sequence>
<name>A0A1F5C802_9BACT</name>
<evidence type="ECO:0000313" key="7">
    <source>
        <dbReference type="EMBL" id="OGD38985.1"/>
    </source>
</evidence>
<evidence type="ECO:0000256" key="4">
    <source>
        <dbReference type="HAMAP-Rule" id="MF_01343"/>
    </source>
</evidence>
<keyword evidence="4 6" id="KW-0694">RNA-binding</keyword>
<comment type="similarity">
    <text evidence="4 5">Belongs to the universal ribosomal protein uS15 family.</text>
</comment>
<gene>
    <name evidence="4" type="primary">rpsO</name>
    <name evidence="7" type="ORF">A2907_01675</name>
</gene>
<dbReference type="Pfam" id="PF00312">
    <property type="entry name" value="Ribosomal_S15"/>
    <property type="match status" value="1"/>
</dbReference>
<dbReference type="Gene3D" id="6.10.250.3130">
    <property type="match status" value="1"/>
</dbReference>
<comment type="function">
    <text evidence="4 6">One of the primary rRNA binding proteins, it binds directly to 16S rRNA where it helps nucleate assembly of the platform of the 30S subunit by binding and bridging several RNA helices of the 16S rRNA.</text>
</comment>
<proteinExistence type="inferred from homology"/>
<comment type="caution">
    <text evidence="7">The sequence shown here is derived from an EMBL/GenBank/DDBJ whole genome shotgun (WGS) entry which is preliminary data.</text>
</comment>
<dbReference type="EMBL" id="MEYQ01000021">
    <property type="protein sequence ID" value="OGD38985.1"/>
    <property type="molecule type" value="Genomic_DNA"/>
</dbReference>
<dbReference type="PROSITE" id="PS00362">
    <property type="entry name" value="RIBOSOMAL_S15"/>
    <property type="match status" value="1"/>
</dbReference>
<dbReference type="InterPro" id="IPR009068">
    <property type="entry name" value="uS15_NS1_RNA-bd_sf"/>
</dbReference>
<dbReference type="NCBIfam" id="TIGR00952">
    <property type="entry name" value="S15_bact"/>
    <property type="match status" value="1"/>
</dbReference>
<dbReference type="GO" id="GO:0003735">
    <property type="term" value="F:structural constituent of ribosome"/>
    <property type="evidence" value="ECO:0007669"/>
    <property type="project" value="InterPro"/>
</dbReference>
<comment type="subunit">
    <text evidence="3 4">Part of the 30S ribosomal subunit. Forms a bridge to the 50S subunit in the 70S ribosome, contacting the 23S rRNA.</text>
</comment>
<keyword evidence="1 4" id="KW-0689">Ribosomal protein</keyword>
<evidence type="ECO:0000256" key="1">
    <source>
        <dbReference type="ARBA" id="ARBA00022980"/>
    </source>
</evidence>
<dbReference type="PANTHER" id="PTHR23321:SF26">
    <property type="entry name" value="SMALL RIBOSOMAL SUBUNIT PROTEIN US15M"/>
    <property type="match status" value="1"/>
</dbReference>
<comment type="function">
    <text evidence="4">Forms an intersubunit bridge (bridge B4) with the 23S rRNA of the 50S subunit in the ribosome.</text>
</comment>
<keyword evidence="4 6" id="KW-0699">rRNA-binding</keyword>
<accession>A0A1F5C802</accession>
<evidence type="ECO:0000256" key="6">
    <source>
        <dbReference type="RuleBase" id="RU004524"/>
    </source>
</evidence>
<dbReference type="FunFam" id="1.10.287.10:FF:000002">
    <property type="entry name" value="30S ribosomal protein S15"/>
    <property type="match status" value="1"/>
</dbReference>